<organism evidence="5 6">
    <name type="scientific">Pseudomonas aeruginosa (strain UCBPP-PA14)</name>
    <dbReference type="NCBI Taxonomy" id="208963"/>
    <lineage>
        <taxon>Bacteria</taxon>
        <taxon>Pseudomonadati</taxon>
        <taxon>Pseudomonadota</taxon>
        <taxon>Gammaproteobacteria</taxon>
        <taxon>Pseudomonadales</taxon>
        <taxon>Pseudomonadaceae</taxon>
        <taxon>Pseudomonas</taxon>
    </lineage>
</organism>
<dbReference type="AlphaFoldDB" id="A0A0H2ZG88"/>
<keyword evidence="3" id="KW-1133">Transmembrane helix</keyword>
<dbReference type="Proteomes" id="UP000000653">
    <property type="component" value="Chromosome"/>
</dbReference>
<keyword evidence="1" id="KW-0378">Hydrolase</keyword>
<sequence length="236" mass="26184">MSVLQIKGRTTKSHTDFDAASYSSNSLILTDAGDERIEEFSLELSVGEGWSDNYSGNDKNLWRIVDGMTIRGHDSVVVEAAEEIKVPHNRYGIVLPTGSLFLSRGVLVASAKVEPAFDGKLKLRIFNTTNKNVCLTKGEKLGSVIFFSTESTHTQSPIKRGSEISTLPITRRARLKKWFSLNPTIWVGWTLNLIGSSLVSSLIMYAVYYKVVLEHQSQPPQSQQNAQPSPNEVKPK</sequence>
<evidence type="ECO:0000313" key="6">
    <source>
        <dbReference type="Proteomes" id="UP000000653"/>
    </source>
</evidence>
<reference evidence="5 6" key="1">
    <citation type="journal article" date="2006" name="Genome Biol.">
        <title>Genomic analysis reveals that Pseudomonas aeruginosa virulence is combinatorial.</title>
        <authorList>
            <person name="Lee D.G."/>
            <person name="Urbach J.M."/>
            <person name="Wu G."/>
            <person name="Liberati N.T."/>
            <person name="Feinbaum R.L."/>
            <person name="Miyata S."/>
            <person name="Diggins L.T."/>
            <person name="He J."/>
            <person name="Saucier M."/>
            <person name="Deziel E."/>
            <person name="Friedman L."/>
            <person name="Li L."/>
            <person name="Grills G."/>
            <person name="Montgomery K."/>
            <person name="Kucherlapati R."/>
            <person name="Rahme L.G."/>
            <person name="Ausubel F.M."/>
        </authorList>
    </citation>
    <scope>NUCLEOTIDE SEQUENCE [LARGE SCALE GENOMIC DNA]</scope>
    <source>
        <strain evidence="5 6">UCBPP-PA14</strain>
    </source>
</reference>
<evidence type="ECO:0000313" key="5">
    <source>
        <dbReference type="EMBL" id="ABJ13919.1"/>
    </source>
</evidence>
<name>A0A0H2ZG88_PSEAB</name>
<gene>
    <name evidence="5" type="ordered locus">PA14_60110</name>
</gene>
<keyword evidence="3" id="KW-0812">Transmembrane</keyword>
<feature type="transmembrane region" description="Helical" evidence="3">
    <location>
        <begin position="184"/>
        <end position="208"/>
    </location>
</feature>
<dbReference type="SUPFAM" id="SSF51283">
    <property type="entry name" value="dUTPase-like"/>
    <property type="match status" value="1"/>
</dbReference>
<dbReference type="Pfam" id="PF00692">
    <property type="entry name" value="dUTPase"/>
    <property type="match status" value="1"/>
</dbReference>
<dbReference type="GO" id="GO:0008829">
    <property type="term" value="F:dCTP deaminase activity"/>
    <property type="evidence" value="ECO:0007669"/>
    <property type="project" value="InterPro"/>
</dbReference>
<protein>
    <recommendedName>
        <fullName evidence="4">dUTPase-like domain-containing protein</fullName>
    </recommendedName>
</protein>
<dbReference type="KEGG" id="pau:PA14_60110"/>
<evidence type="ECO:0000256" key="3">
    <source>
        <dbReference type="SAM" id="Phobius"/>
    </source>
</evidence>
<dbReference type="InterPro" id="IPR029054">
    <property type="entry name" value="dUTPase-like"/>
</dbReference>
<dbReference type="GO" id="GO:0006229">
    <property type="term" value="P:dUTP biosynthetic process"/>
    <property type="evidence" value="ECO:0007669"/>
    <property type="project" value="InterPro"/>
</dbReference>
<dbReference type="InterPro" id="IPR033704">
    <property type="entry name" value="dUTPase_trimeric"/>
</dbReference>
<accession>A0A0H2ZG88</accession>
<dbReference type="HOGENOM" id="CLU_1174622_0_0_6"/>
<keyword evidence="2" id="KW-0546">Nucleotide metabolism</keyword>
<evidence type="ECO:0000259" key="4">
    <source>
        <dbReference type="Pfam" id="PF00692"/>
    </source>
</evidence>
<dbReference type="RefSeq" id="WP_003141540.1">
    <property type="nucleotide sequence ID" value="NC_008463.1"/>
</dbReference>
<dbReference type="BioCyc" id="PAER208963:G1G74-5077-MONOMER"/>
<evidence type="ECO:0000256" key="1">
    <source>
        <dbReference type="ARBA" id="ARBA00022801"/>
    </source>
</evidence>
<evidence type="ECO:0000256" key="2">
    <source>
        <dbReference type="ARBA" id="ARBA00023080"/>
    </source>
</evidence>
<proteinExistence type="predicted"/>
<dbReference type="CDD" id="cd07557">
    <property type="entry name" value="trimeric_dUTPase"/>
    <property type="match status" value="1"/>
</dbReference>
<feature type="domain" description="dUTPase-like" evidence="4">
    <location>
        <begin position="69"/>
        <end position="162"/>
    </location>
</feature>
<dbReference type="InterPro" id="IPR036157">
    <property type="entry name" value="dUTPase-like_sf"/>
</dbReference>
<dbReference type="Gene3D" id="2.70.40.10">
    <property type="match status" value="1"/>
</dbReference>
<dbReference type="EMBL" id="CP000438">
    <property type="protein sequence ID" value="ABJ13919.1"/>
    <property type="molecule type" value="Genomic_DNA"/>
</dbReference>
<keyword evidence="3" id="KW-0472">Membrane</keyword>